<name>A0A7S4PYL4_9DINO</name>
<proteinExistence type="predicted"/>
<evidence type="ECO:0000256" key="1">
    <source>
        <dbReference type="SAM" id="MobiDB-lite"/>
    </source>
</evidence>
<organism evidence="2">
    <name type="scientific">Alexandrium monilatum</name>
    <dbReference type="NCBI Taxonomy" id="311494"/>
    <lineage>
        <taxon>Eukaryota</taxon>
        <taxon>Sar</taxon>
        <taxon>Alveolata</taxon>
        <taxon>Dinophyceae</taxon>
        <taxon>Gonyaulacales</taxon>
        <taxon>Pyrocystaceae</taxon>
        <taxon>Alexandrium</taxon>
    </lineage>
</organism>
<dbReference type="AlphaFoldDB" id="A0A7S4PYL4"/>
<dbReference type="SUPFAM" id="SSF53448">
    <property type="entry name" value="Nucleotide-diphospho-sugar transferases"/>
    <property type="match status" value="1"/>
</dbReference>
<accession>A0A7S4PYL4</accession>
<evidence type="ECO:0000313" key="2">
    <source>
        <dbReference type="EMBL" id="CAE4565736.1"/>
    </source>
</evidence>
<dbReference type="EMBL" id="HBNR01008143">
    <property type="protein sequence ID" value="CAE4565736.1"/>
    <property type="molecule type" value="Transcribed_RNA"/>
</dbReference>
<feature type="compositionally biased region" description="Low complexity" evidence="1">
    <location>
        <begin position="401"/>
        <end position="420"/>
    </location>
</feature>
<sequence length="502" mass="55011">MHGGAGVRSHDAQEPQYWIYYATHRDWCDHLIFCEDGSYVQGALMGCGTWRISQSDDGGLLLHLLPAPPSGKVLPVHRVAPKHEVFVSPDGRTDRFIAGIAEVQLQGATGLPLKGILPSERRGLVFSSVGSQCLPVVRGHWLDAPSAVDFDVVLVYYGDEGTEVHRALLQLACEYPFVQVDQNKDFKWPNFRRWMEMRGGSAALAARYDYVWVVDDDVRLGTEGISKLFAILRDREHIQFACPSFDDESEGVWRYFDKHDPRFHLRYTDFVECTAPVVKTSMFLDHVFSRCLQAAHTGCFLDFCFHPASGARDNCVAVIDAVQCNHPPRDESVPSELRAIMPWEDHRHDAAYFEQAGLPREWWWYRKPVAFSGEPAQAACAEPAAPPELRPVSGAPPPGNSAKPSPASELAAASPPAQAADGLVGRFPGPTSAEDALRELAERAERGEAWPAFAASAAVMPCGPATPIGSPKVGAGEARLAWQAPPRAERPVVGAARDVLGS</sequence>
<reference evidence="2" key="1">
    <citation type="submission" date="2021-01" db="EMBL/GenBank/DDBJ databases">
        <authorList>
            <person name="Corre E."/>
            <person name="Pelletier E."/>
            <person name="Niang G."/>
            <person name="Scheremetjew M."/>
            <person name="Finn R."/>
            <person name="Kale V."/>
            <person name="Holt S."/>
            <person name="Cochrane G."/>
            <person name="Meng A."/>
            <person name="Brown T."/>
            <person name="Cohen L."/>
        </authorList>
    </citation>
    <scope>NUCLEOTIDE SEQUENCE</scope>
    <source>
        <strain evidence="2">CCMP3105</strain>
    </source>
</reference>
<feature type="compositionally biased region" description="Pro residues" evidence="1">
    <location>
        <begin position="384"/>
        <end position="399"/>
    </location>
</feature>
<protein>
    <submittedName>
        <fullName evidence="2">Uncharacterized protein</fullName>
    </submittedName>
</protein>
<feature type="region of interest" description="Disordered" evidence="1">
    <location>
        <begin position="378"/>
        <end position="431"/>
    </location>
</feature>
<dbReference type="InterPro" id="IPR029044">
    <property type="entry name" value="Nucleotide-diphossugar_trans"/>
</dbReference>
<gene>
    <name evidence="2" type="ORF">AMON00008_LOCUS5355</name>
</gene>